<accession>A0ABU9T2S8</accession>
<evidence type="ECO:0000256" key="3">
    <source>
        <dbReference type="ARBA" id="ARBA00023052"/>
    </source>
</evidence>
<sequence length="593" mass="65241">MTKKKGGQYIAEALVREKIPYVFGICGHGTVGLIDELYNVRDEVKMISPRHEQTAVHMADGYFRVAHRPAATLTSTGPGSANQIMGLAVAQTDSSAILSITANVPTQQFNRGPFQELNLHNQADFNNVIKPVVKRSFQPTRAEMLPLAIRQACATMTTGRPGPVNLDIPYNLFQEEGDLTQESIGSAFGKRRSGAGPDDIRDTVDRLLSAERPVIFVGHGVTLSEASKELTELAHHLSIPVISSPNGMGTIDMEDPLSLGFIGRNGAYQANQAGRHADLVLAVGVRFDDRSASSWKPGYSWNFPHTALIHVDLDHAEMTRNYTPDLAILADARTFLQQVKSELTIRGVERVPRLESWLADIASWRAEWEAYVAPNWGQHVSPISPYRVVEDCLSVIPKDAIVSFDSGVHHNWYMQFWKARGPQSMLNTWGYSGMGFGPSSILGAKLAAPDRPCISICGDGGFTMVPHVLCTAVEYNIPVVWVVWNNFVWGAIRDLQYGYFGGREYGTGFYAGDKSEPYNPDFAMWARAAGVAGYTVKRSQDFAGVLEEAIALNKPVLIDVHVDGDVRPPATGSWELPPLIHKEPVFGKPWMPK</sequence>
<dbReference type="PROSITE" id="PS00187">
    <property type="entry name" value="TPP_ENZYMES"/>
    <property type="match status" value="1"/>
</dbReference>
<feature type="domain" description="Thiamine pyrophosphate enzyme N-terminal TPP-binding" evidence="7">
    <location>
        <begin position="5"/>
        <end position="118"/>
    </location>
</feature>
<dbReference type="PANTHER" id="PTHR18968">
    <property type="entry name" value="THIAMINE PYROPHOSPHATE ENZYMES"/>
    <property type="match status" value="1"/>
</dbReference>
<organism evidence="8 9">
    <name type="scientific">Ahrensia kielensis</name>
    <dbReference type="NCBI Taxonomy" id="76980"/>
    <lineage>
        <taxon>Bacteria</taxon>
        <taxon>Pseudomonadati</taxon>
        <taxon>Pseudomonadota</taxon>
        <taxon>Alphaproteobacteria</taxon>
        <taxon>Hyphomicrobiales</taxon>
        <taxon>Ahrensiaceae</taxon>
        <taxon>Ahrensia</taxon>
    </lineage>
</organism>
<evidence type="ECO:0000259" key="6">
    <source>
        <dbReference type="Pfam" id="PF02775"/>
    </source>
</evidence>
<dbReference type="InterPro" id="IPR045229">
    <property type="entry name" value="TPP_enz"/>
</dbReference>
<evidence type="ECO:0000256" key="2">
    <source>
        <dbReference type="ARBA" id="ARBA00007812"/>
    </source>
</evidence>
<protein>
    <submittedName>
        <fullName evidence="8">Thiamine pyrophosphate-binding protein</fullName>
    </submittedName>
</protein>
<gene>
    <name evidence="8" type="ORF">WNY59_02400</name>
</gene>
<comment type="caution">
    <text evidence="8">The sequence shown here is derived from an EMBL/GenBank/DDBJ whole genome shotgun (WGS) entry which is preliminary data.</text>
</comment>
<dbReference type="Proteomes" id="UP001477870">
    <property type="component" value="Unassembled WGS sequence"/>
</dbReference>
<evidence type="ECO:0000313" key="9">
    <source>
        <dbReference type="Proteomes" id="UP001477870"/>
    </source>
</evidence>
<dbReference type="InterPro" id="IPR000399">
    <property type="entry name" value="TPP-bd_CS"/>
</dbReference>
<dbReference type="Gene3D" id="3.40.50.1220">
    <property type="entry name" value="TPP-binding domain"/>
    <property type="match status" value="1"/>
</dbReference>
<keyword evidence="9" id="KW-1185">Reference proteome</keyword>
<reference evidence="8 9" key="1">
    <citation type="submission" date="2024-03" db="EMBL/GenBank/DDBJ databases">
        <title>Community enrichment and isolation of bacterial strains for fucoidan degradation.</title>
        <authorList>
            <person name="Sichert A."/>
        </authorList>
    </citation>
    <scope>NUCLEOTIDE SEQUENCE [LARGE SCALE GENOMIC DNA]</scope>
    <source>
        <strain evidence="8 9">AS62</strain>
    </source>
</reference>
<evidence type="ECO:0000259" key="7">
    <source>
        <dbReference type="Pfam" id="PF02776"/>
    </source>
</evidence>
<dbReference type="CDD" id="cd07035">
    <property type="entry name" value="TPP_PYR_POX_like"/>
    <property type="match status" value="1"/>
</dbReference>
<dbReference type="Pfam" id="PF00205">
    <property type="entry name" value="TPP_enzyme_M"/>
    <property type="match status" value="1"/>
</dbReference>
<evidence type="ECO:0000313" key="8">
    <source>
        <dbReference type="EMBL" id="MEM5500431.1"/>
    </source>
</evidence>
<dbReference type="InterPro" id="IPR012000">
    <property type="entry name" value="Thiamin_PyroP_enz_cen_dom"/>
</dbReference>
<dbReference type="Gene3D" id="3.40.50.970">
    <property type="match status" value="2"/>
</dbReference>
<name>A0ABU9T2S8_9HYPH</name>
<evidence type="ECO:0000256" key="1">
    <source>
        <dbReference type="ARBA" id="ARBA00001964"/>
    </source>
</evidence>
<dbReference type="RefSeq" id="WP_342846591.1">
    <property type="nucleotide sequence ID" value="NZ_JBBMQO010000001.1"/>
</dbReference>
<comment type="similarity">
    <text evidence="2 4">Belongs to the TPP enzyme family.</text>
</comment>
<dbReference type="Pfam" id="PF02775">
    <property type="entry name" value="TPP_enzyme_C"/>
    <property type="match status" value="1"/>
</dbReference>
<dbReference type="InterPro" id="IPR029035">
    <property type="entry name" value="DHS-like_NAD/FAD-binding_dom"/>
</dbReference>
<feature type="domain" description="Thiamine pyrophosphate enzyme TPP-binding" evidence="6">
    <location>
        <begin position="405"/>
        <end position="560"/>
    </location>
</feature>
<dbReference type="Pfam" id="PF02776">
    <property type="entry name" value="TPP_enzyme_N"/>
    <property type="match status" value="1"/>
</dbReference>
<dbReference type="InterPro" id="IPR012001">
    <property type="entry name" value="Thiamin_PyroP_enz_TPP-bd_dom"/>
</dbReference>
<dbReference type="SUPFAM" id="SSF52467">
    <property type="entry name" value="DHS-like NAD/FAD-binding domain"/>
    <property type="match status" value="1"/>
</dbReference>
<evidence type="ECO:0000256" key="4">
    <source>
        <dbReference type="RuleBase" id="RU362132"/>
    </source>
</evidence>
<proteinExistence type="inferred from homology"/>
<comment type="cofactor">
    <cofactor evidence="1">
        <name>thiamine diphosphate</name>
        <dbReference type="ChEBI" id="CHEBI:58937"/>
    </cofactor>
</comment>
<dbReference type="InterPro" id="IPR029061">
    <property type="entry name" value="THDP-binding"/>
</dbReference>
<dbReference type="EMBL" id="JBBMQO010000001">
    <property type="protein sequence ID" value="MEM5500431.1"/>
    <property type="molecule type" value="Genomic_DNA"/>
</dbReference>
<evidence type="ECO:0000259" key="5">
    <source>
        <dbReference type="Pfam" id="PF00205"/>
    </source>
</evidence>
<keyword evidence="3 4" id="KW-0786">Thiamine pyrophosphate</keyword>
<dbReference type="InterPro" id="IPR011766">
    <property type="entry name" value="TPP_enzyme_TPP-bd"/>
</dbReference>
<feature type="domain" description="Thiamine pyrophosphate enzyme central" evidence="5">
    <location>
        <begin position="200"/>
        <end position="338"/>
    </location>
</feature>
<dbReference type="SUPFAM" id="SSF52518">
    <property type="entry name" value="Thiamin diphosphate-binding fold (THDP-binding)"/>
    <property type="match status" value="2"/>
</dbReference>
<dbReference type="PANTHER" id="PTHR18968:SF13">
    <property type="entry name" value="ACETOLACTATE SYNTHASE CATALYTIC SUBUNIT, MITOCHONDRIAL"/>
    <property type="match status" value="1"/>
</dbReference>